<dbReference type="InterPro" id="IPR000425">
    <property type="entry name" value="MIP"/>
</dbReference>
<evidence type="ECO:0000256" key="2">
    <source>
        <dbReference type="ARBA" id="ARBA00006175"/>
    </source>
</evidence>
<keyword evidence="12" id="KW-1185">Reference proteome</keyword>
<dbReference type="InterPro" id="IPR034294">
    <property type="entry name" value="Aquaporin_transptr"/>
</dbReference>
<evidence type="ECO:0000313" key="11">
    <source>
        <dbReference type="EMBL" id="PMD44040.1"/>
    </source>
</evidence>
<feature type="transmembrane region" description="Helical" evidence="10">
    <location>
        <begin position="329"/>
        <end position="347"/>
    </location>
</feature>
<dbReference type="PRINTS" id="PR00783">
    <property type="entry name" value="MINTRINSICP"/>
</dbReference>
<evidence type="ECO:0000256" key="4">
    <source>
        <dbReference type="ARBA" id="ARBA00022737"/>
    </source>
</evidence>
<feature type="transmembrane region" description="Helical" evidence="10">
    <location>
        <begin position="400"/>
        <end position="420"/>
    </location>
</feature>
<feature type="transmembrane region" description="Helical" evidence="10">
    <location>
        <begin position="241"/>
        <end position="261"/>
    </location>
</feature>
<reference evidence="11 12" key="1">
    <citation type="submission" date="2016-04" db="EMBL/GenBank/DDBJ databases">
        <title>A degradative enzymes factory behind the ericoid mycorrhizal symbiosis.</title>
        <authorList>
            <consortium name="DOE Joint Genome Institute"/>
            <person name="Martino E."/>
            <person name="Morin E."/>
            <person name="Grelet G."/>
            <person name="Kuo A."/>
            <person name="Kohler A."/>
            <person name="Daghino S."/>
            <person name="Barry K."/>
            <person name="Choi C."/>
            <person name="Cichocki N."/>
            <person name="Clum A."/>
            <person name="Copeland A."/>
            <person name="Hainaut M."/>
            <person name="Haridas S."/>
            <person name="Labutti K."/>
            <person name="Lindquist E."/>
            <person name="Lipzen A."/>
            <person name="Khouja H.-R."/>
            <person name="Murat C."/>
            <person name="Ohm R."/>
            <person name="Olson A."/>
            <person name="Spatafora J."/>
            <person name="Veneault-Fourrey C."/>
            <person name="Henrissat B."/>
            <person name="Grigoriev I."/>
            <person name="Martin F."/>
            <person name="Perotto S."/>
        </authorList>
    </citation>
    <scope>NUCLEOTIDE SEQUENCE [LARGE SCALE GENOMIC DNA]</scope>
    <source>
        <strain evidence="11 12">F</strain>
    </source>
</reference>
<dbReference type="EMBL" id="KZ613941">
    <property type="protein sequence ID" value="PMD44040.1"/>
    <property type="molecule type" value="Genomic_DNA"/>
</dbReference>
<feature type="compositionally biased region" description="Basic and acidic residues" evidence="9">
    <location>
        <begin position="106"/>
        <end position="137"/>
    </location>
</feature>
<evidence type="ECO:0000313" key="12">
    <source>
        <dbReference type="Proteomes" id="UP000235786"/>
    </source>
</evidence>
<dbReference type="GO" id="GO:0005886">
    <property type="term" value="C:plasma membrane"/>
    <property type="evidence" value="ECO:0007669"/>
    <property type="project" value="TreeGrafter"/>
</dbReference>
<evidence type="ECO:0000256" key="7">
    <source>
        <dbReference type="ARBA" id="ARBA00034651"/>
    </source>
</evidence>
<evidence type="ECO:0000256" key="10">
    <source>
        <dbReference type="SAM" id="Phobius"/>
    </source>
</evidence>
<dbReference type="Pfam" id="PF00230">
    <property type="entry name" value="MIP"/>
    <property type="match status" value="1"/>
</dbReference>
<dbReference type="OrthoDB" id="3222at2759"/>
<feature type="region of interest" description="Disordered" evidence="9">
    <location>
        <begin position="430"/>
        <end position="468"/>
    </location>
</feature>
<dbReference type="Gene3D" id="1.20.1080.10">
    <property type="entry name" value="Glycerol uptake facilitator protein"/>
    <property type="match status" value="1"/>
</dbReference>
<feature type="transmembrane region" description="Helical" evidence="10">
    <location>
        <begin position="267"/>
        <end position="285"/>
    </location>
</feature>
<feature type="transmembrane region" description="Helical" evidence="10">
    <location>
        <begin position="354"/>
        <end position="375"/>
    </location>
</feature>
<feature type="compositionally biased region" description="Basic residues" evidence="9">
    <location>
        <begin position="456"/>
        <end position="468"/>
    </location>
</feature>
<evidence type="ECO:0000256" key="6">
    <source>
        <dbReference type="ARBA" id="ARBA00023136"/>
    </source>
</evidence>
<dbReference type="GO" id="GO:0015250">
    <property type="term" value="F:water channel activity"/>
    <property type="evidence" value="ECO:0007669"/>
    <property type="project" value="TreeGrafter"/>
</dbReference>
<keyword evidence="3 8" id="KW-0812">Transmembrane</keyword>
<feature type="transmembrane region" description="Helical" evidence="10">
    <location>
        <begin position="290"/>
        <end position="309"/>
    </location>
</feature>
<organism evidence="11 12">
    <name type="scientific">Hyaloscypha variabilis (strain UAMH 11265 / GT02V1 / F)</name>
    <name type="common">Meliniomyces variabilis</name>
    <dbReference type="NCBI Taxonomy" id="1149755"/>
    <lineage>
        <taxon>Eukaryota</taxon>
        <taxon>Fungi</taxon>
        <taxon>Dikarya</taxon>
        <taxon>Ascomycota</taxon>
        <taxon>Pezizomycotina</taxon>
        <taxon>Leotiomycetes</taxon>
        <taxon>Helotiales</taxon>
        <taxon>Hyaloscyphaceae</taxon>
        <taxon>Hyaloscypha</taxon>
        <taxon>Hyaloscypha variabilis</taxon>
    </lineage>
</organism>
<comment type="subcellular location">
    <subcellularLocation>
        <location evidence="1">Membrane</location>
        <topology evidence="1">Multi-pass membrane protein</topology>
    </subcellularLocation>
</comment>
<gene>
    <name evidence="11" type="ORF">L207DRAFT_563104</name>
</gene>
<name>A0A2J6RZV4_HYAVF</name>
<evidence type="ECO:0000256" key="9">
    <source>
        <dbReference type="SAM" id="MobiDB-lite"/>
    </source>
</evidence>
<sequence>MPGDGPSDLPQHYGGKTLDGELIKRPNSPILPNSPSRAYQPSNRLAYSPERTPIDPLCSSGNPEDFRGAGLRRRPSQNPTRRHSGGDYDLPRPSLSQDGGSRRPLRSRDDAYYREDERGWSRRDDYAPHPDSQERSRPPRSYRNVEGWERGPSSASKPYFEESRYDRDLERGRGEWSPEKKRISDEEYSVDGYNYDSHRQGQGRGTIDFKALSPEERAEVMRLPWTQWMNSSVKNRFNVSVYLYISVIFGFSLMVNLWIFFRISGGLFNPAITLGMVLVGALPIVRAICLFVAQIAGAIAASGMVLGLFPAKFNVRTTLAGGTSLVQGVFIEAILTAELVFTIFMLAKEKHKATFIAPVGIGLALFIAEMVGVFYTGGSLNPARSFGPCVVTGIFDHDHWIYWVGPILGSLIAVFFYKFIKMLEYEMANPGQDGDDQNDPTKSEEKRAELIERRQTRASRRPGSRHSR</sequence>
<comment type="similarity">
    <text evidence="2 8">Belongs to the MIP/aquaporin (TC 1.A.8) family.</text>
</comment>
<dbReference type="PANTHER" id="PTHR19139:SF283">
    <property type="entry name" value="AQUAPORIN"/>
    <property type="match status" value="1"/>
</dbReference>
<dbReference type="CDD" id="cd00333">
    <property type="entry name" value="MIP"/>
    <property type="match status" value="1"/>
</dbReference>
<evidence type="ECO:0000256" key="8">
    <source>
        <dbReference type="RuleBase" id="RU000477"/>
    </source>
</evidence>
<keyword evidence="5 10" id="KW-1133">Transmembrane helix</keyword>
<evidence type="ECO:0000256" key="5">
    <source>
        <dbReference type="ARBA" id="ARBA00022989"/>
    </source>
</evidence>
<dbReference type="PANTHER" id="PTHR19139">
    <property type="entry name" value="AQUAPORIN TRANSPORTER"/>
    <property type="match status" value="1"/>
</dbReference>
<feature type="region of interest" description="Disordered" evidence="9">
    <location>
        <begin position="1"/>
        <end position="164"/>
    </location>
</feature>
<feature type="compositionally biased region" description="Basic residues" evidence="9">
    <location>
        <begin position="70"/>
        <end position="83"/>
    </location>
</feature>
<dbReference type="Proteomes" id="UP000235786">
    <property type="component" value="Unassembled WGS sequence"/>
</dbReference>
<evidence type="ECO:0000256" key="1">
    <source>
        <dbReference type="ARBA" id="ARBA00004141"/>
    </source>
</evidence>
<dbReference type="SUPFAM" id="SSF81338">
    <property type="entry name" value="Aquaporin-like"/>
    <property type="match status" value="1"/>
</dbReference>
<accession>A0A2J6RZV4</accession>
<dbReference type="AlphaFoldDB" id="A0A2J6RZV4"/>
<feature type="compositionally biased region" description="Basic and acidic residues" evidence="9">
    <location>
        <begin position="439"/>
        <end position="455"/>
    </location>
</feature>
<evidence type="ECO:0000256" key="3">
    <source>
        <dbReference type="ARBA" id="ARBA00022692"/>
    </source>
</evidence>
<dbReference type="STRING" id="1149755.A0A2J6RZV4"/>
<dbReference type="InterPro" id="IPR023271">
    <property type="entry name" value="Aquaporin-like"/>
</dbReference>
<keyword evidence="6 10" id="KW-0472">Membrane</keyword>
<keyword evidence="8" id="KW-0813">Transport</keyword>
<protein>
    <submittedName>
        <fullName evidence="11">Aquaporin-like protein</fullName>
    </submittedName>
</protein>
<proteinExistence type="inferred from homology"/>
<comment type="catalytic activity">
    <reaction evidence="7">
        <text>H2O(in) = H2O(out)</text>
        <dbReference type="Rhea" id="RHEA:29667"/>
        <dbReference type="ChEBI" id="CHEBI:15377"/>
    </reaction>
</comment>
<feature type="compositionally biased region" description="Polar residues" evidence="9">
    <location>
        <begin position="30"/>
        <end position="45"/>
    </location>
</feature>
<keyword evidence="4" id="KW-0677">Repeat</keyword>